<dbReference type="AlphaFoldDB" id="A0A498JUS6"/>
<comment type="caution">
    <text evidence="1">The sequence shown here is derived from an EMBL/GenBank/DDBJ whole genome shotgun (WGS) entry which is preliminary data.</text>
</comment>
<proteinExistence type="predicted"/>
<keyword evidence="2" id="KW-1185">Reference proteome</keyword>
<name>A0A498JUS6_MALDO</name>
<organism evidence="1 2">
    <name type="scientific">Malus domestica</name>
    <name type="common">Apple</name>
    <name type="synonym">Pyrus malus</name>
    <dbReference type="NCBI Taxonomy" id="3750"/>
    <lineage>
        <taxon>Eukaryota</taxon>
        <taxon>Viridiplantae</taxon>
        <taxon>Streptophyta</taxon>
        <taxon>Embryophyta</taxon>
        <taxon>Tracheophyta</taxon>
        <taxon>Spermatophyta</taxon>
        <taxon>Magnoliopsida</taxon>
        <taxon>eudicotyledons</taxon>
        <taxon>Gunneridae</taxon>
        <taxon>Pentapetalae</taxon>
        <taxon>rosids</taxon>
        <taxon>fabids</taxon>
        <taxon>Rosales</taxon>
        <taxon>Rosaceae</taxon>
        <taxon>Amygdaloideae</taxon>
        <taxon>Maleae</taxon>
        <taxon>Malus</taxon>
    </lineage>
</organism>
<gene>
    <name evidence="1" type="ORF">DVH24_021420</name>
</gene>
<evidence type="ECO:0000313" key="2">
    <source>
        <dbReference type="Proteomes" id="UP000290289"/>
    </source>
</evidence>
<evidence type="ECO:0000313" key="1">
    <source>
        <dbReference type="EMBL" id="RXH99618.1"/>
    </source>
</evidence>
<dbReference type="EMBL" id="RDQH01000331">
    <property type="protein sequence ID" value="RXH99618.1"/>
    <property type="molecule type" value="Genomic_DNA"/>
</dbReference>
<dbReference type="Proteomes" id="UP000290289">
    <property type="component" value="Chromosome 5"/>
</dbReference>
<reference evidence="1 2" key="1">
    <citation type="submission" date="2018-10" db="EMBL/GenBank/DDBJ databases">
        <title>A high-quality apple genome assembly.</title>
        <authorList>
            <person name="Hu J."/>
        </authorList>
    </citation>
    <scope>NUCLEOTIDE SEQUENCE [LARGE SCALE GENOMIC DNA]</scope>
    <source>
        <strain evidence="2">cv. HFTH1</strain>
        <tissue evidence="1">Young leaf</tissue>
    </source>
</reference>
<accession>A0A498JUS6</accession>
<protein>
    <submittedName>
        <fullName evidence="1">Uncharacterized protein</fullName>
    </submittedName>
</protein>
<sequence length="73" mass="8376">MKVVAYQIDSNKISKISNGRWNRANQLLRFQVQYQDSFGGTLARNPNPTAEMDGMIPRAHDIERICGYSFLEI</sequence>